<feature type="region of interest" description="Disordered" evidence="1">
    <location>
        <begin position="1"/>
        <end position="56"/>
    </location>
</feature>
<feature type="compositionally biased region" description="Acidic residues" evidence="1">
    <location>
        <begin position="30"/>
        <end position="56"/>
    </location>
</feature>
<evidence type="ECO:0000256" key="1">
    <source>
        <dbReference type="SAM" id="MobiDB-lite"/>
    </source>
</evidence>
<evidence type="ECO:0000313" key="3">
    <source>
        <dbReference type="Proteomes" id="UP000660729"/>
    </source>
</evidence>
<accession>A0A8H6RST7</accession>
<feature type="region of interest" description="Disordered" evidence="1">
    <location>
        <begin position="225"/>
        <end position="270"/>
    </location>
</feature>
<feature type="compositionally biased region" description="Basic and acidic residues" evidence="1">
    <location>
        <begin position="12"/>
        <end position="29"/>
    </location>
</feature>
<keyword evidence="3" id="KW-1185">Reference proteome</keyword>
<dbReference type="OrthoDB" id="1022638at2759"/>
<dbReference type="Proteomes" id="UP000660729">
    <property type="component" value="Unassembled WGS sequence"/>
</dbReference>
<proteinExistence type="predicted"/>
<gene>
    <name evidence="2" type="ORF">HII31_01346</name>
</gene>
<sequence>MSDYSDTESDSGMERDIHNERDSDSKLDSDAELCSDDERDSEDDPGGELTDSDDDESVITIHVDHTEDDGGSTHKIRHKYLHKSRYFRACLARASTYTSINVSGAVHTISLREYLHFLKTDELPEVWPEEIAMHYLYGERVGDVRFKNLVIARMARLLEGLVPTKCARKIYKHTTETSLARRMLVDHVVYRGQSSWLEDYDCPEELVKDIAIEAMRARETDSTKEFRIEDYLEPEDAEQEDRSTAGRKRKAAMFEDETSSEDGCIKDDSD</sequence>
<reference evidence="2" key="1">
    <citation type="submission" date="2020-04" db="EMBL/GenBank/DDBJ databases">
        <title>Draft genome resource of the tomato pathogen Pseudocercospora fuligena.</title>
        <authorList>
            <person name="Zaccaron A."/>
        </authorList>
    </citation>
    <scope>NUCLEOTIDE SEQUENCE</scope>
    <source>
        <strain evidence="2">PF001</strain>
    </source>
</reference>
<protein>
    <submittedName>
        <fullName evidence="2">Uncharacterized protein</fullName>
    </submittedName>
</protein>
<dbReference type="EMBL" id="JABCIY010000016">
    <property type="protein sequence ID" value="KAF7197295.1"/>
    <property type="molecule type" value="Genomic_DNA"/>
</dbReference>
<name>A0A8H6RST7_9PEZI</name>
<evidence type="ECO:0000313" key="2">
    <source>
        <dbReference type="EMBL" id="KAF7197295.1"/>
    </source>
</evidence>
<feature type="compositionally biased region" description="Acidic residues" evidence="1">
    <location>
        <begin position="1"/>
        <end position="11"/>
    </location>
</feature>
<comment type="caution">
    <text evidence="2">The sequence shown here is derived from an EMBL/GenBank/DDBJ whole genome shotgun (WGS) entry which is preliminary data.</text>
</comment>
<organism evidence="2 3">
    <name type="scientific">Pseudocercospora fuligena</name>
    <dbReference type="NCBI Taxonomy" id="685502"/>
    <lineage>
        <taxon>Eukaryota</taxon>
        <taxon>Fungi</taxon>
        <taxon>Dikarya</taxon>
        <taxon>Ascomycota</taxon>
        <taxon>Pezizomycotina</taxon>
        <taxon>Dothideomycetes</taxon>
        <taxon>Dothideomycetidae</taxon>
        <taxon>Mycosphaerellales</taxon>
        <taxon>Mycosphaerellaceae</taxon>
        <taxon>Pseudocercospora</taxon>
    </lineage>
</organism>
<dbReference type="AlphaFoldDB" id="A0A8H6RST7"/>